<dbReference type="GO" id="GO:0008622">
    <property type="term" value="C:epsilon DNA polymerase complex"/>
    <property type="evidence" value="ECO:0007669"/>
    <property type="project" value="TreeGrafter"/>
</dbReference>
<dbReference type="PANTHER" id="PTHR46172:SF1">
    <property type="entry name" value="DNA POLYMERASE EPSILON SUBUNIT 3"/>
    <property type="match status" value="1"/>
</dbReference>
<dbReference type="InterPro" id="IPR009072">
    <property type="entry name" value="Histone-fold"/>
</dbReference>
<dbReference type="InterPro" id="IPR003958">
    <property type="entry name" value="CBFA_NFYB_domain"/>
</dbReference>
<evidence type="ECO:0000256" key="6">
    <source>
        <dbReference type="SAM" id="MobiDB-lite"/>
    </source>
</evidence>
<evidence type="ECO:0000313" key="8">
    <source>
        <dbReference type="EMBL" id="KAK8141823.1"/>
    </source>
</evidence>
<evidence type="ECO:0000256" key="3">
    <source>
        <dbReference type="ARBA" id="ARBA00023242"/>
    </source>
</evidence>
<evidence type="ECO:0000259" key="7">
    <source>
        <dbReference type="Pfam" id="PF00808"/>
    </source>
</evidence>
<evidence type="ECO:0000256" key="2">
    <source>
        <dbReference type="ARBA" id="ARBA00022705"/>
    </source>
</evidence>
<dbReference type="CDD" id="cd22928">
    <property type="entry name" value="HFD_POLE3_DPB4"/>
    <property type="match status" value="1"/>
</dbReference>
<keyword evidence="9" id="KW-1185">Reference proteome</keyword>
<feature type="compositionally biased region" description="Acidic residues" evidence="6">
    <location>
        <begin position="238"/>
        <end position="286"/>
    </location>
</feature>
<keyword evidence="2" id="KW-0235">DNA replication</keyword>
<feature type="region of interest" description="Disordered" evidence="6">
    <location>
        <begin position="171"/>
        <end position="319"/>
    </location>
</feature>
<dbReference type="Gene3D" id="1.10.20.10">
    <property type="entry name" value="Histone, subunit A"/>
    <property type="match status" value="1"/>
</dbReference>
<feature type="compositionally biased region" description="Basic and acidic residues" evidence="6">
    <location>
        <begin position="1"/>
        <end position="15"/>
    </location>
</feature>
<dbReference type="Pfam" id="PF00808">
    <property type="entry name" value="CBFD_NFYB_HMF"/>
    <property type="match status" value="1"/>
</dbReference>
<evidence type="ECO:0000256" key="5">
    <source>
        <dbReference type="ARBA" id="ARBA00042096"/>
    </source>
</evidence>
<organism evidence="8 9">
    <name type="scientific">Beauveria asiatica</name>
    <dbReference type="NCBI Taxonomy" id="1069075"/>
    <lineage>
        <taxon>Eukaryota</taxon>
        <taxon>Fungi</taxon>
        <taxon>Dikarya</taxon>
        <taxon>Ascomycota</taxon>
        <taxon>Pezizomycotina</taxon>
        <taxon>Sordariomycetes</taxon>
        <taxon>Hypocreomycetidae</taxon>
        <taxon>Hypocreales</taxon>
        <taxon>Cordycipitaceae</taxon>
        <taxon>Beauveria</taxon>
    </lineage>
</organism>
<gene>
    <name evidence="8" type="ORF">G3M48_009833</name>
</gene>
<evidence type="ECO:0000256" key="1">
    <source>
        <dbReference type="ARBA" id="ARBA00004123"/>
    </source>
</evidence>
<feature type="domain" description="Transcription factor CBF/NF-Y/archaeal histone" evidence="7">
    <location>
        <begin position="79"/>
        <end position="142"/>
    </location>
</feature>
<evidence type="ECO:0000256" key="4">
    <source>
        <dbReference type="ARBA" id="ARBA00039775"/>
    </source>
</evidence>
<sequence length="319" mass="34249">MPTRKSDAHKGDGRDVAASADDTSQTNAVDGAALSTATTQADREKSITEGSTGTKKGKEAAAATTAAENEKMTVEDLMLPKSIITRLAKGVLPANTQIQANAIMAMSKSTTVFISYLAAHANEITLNANKKTIMPADVFKALEEIEFDFLREPLEAEFAKFNAIQTDKRNTYRQKVKAATKPTGANDDEDDTDMAGGDASTAAAAAAATTASKAPASNGNRDEAPRSKKARVDASPAAEEETTDAEEDAVEETDEDEKEEEEEVGEEEDEEEEEEAEEEEEEEEEGGEGRDSSEETQDALEERPQREEPDEALDGDESD</sequence>
<protein>
    <recommendedName>
        <fullName evidence="4">DNA polymerase epsilon subunit D</fullName>
    </recommendedName>
    <alternativeName>
        <fullName evidence="5">DNA polymerase II subunit D</fullName>
    </alternativeName>
</protein>
<feature type="compositionally biased region" description="Low complexity" evidence="6">
    <location>
        <begin position="48"/>
        <end position="67"/>
    </location>
</feature>
<reference evidence="8 9" key="1">
    <citation type="submission" date="2020-02" db="EMBL/GenBank/DDBJ databases">
        <title>Comparative genomics of the hypocrealean fungal genus Beauvera.</title>
        <authorList>
            <person name="Showalter D.N."/>
            <person name="Bushley K.E."/>
            <person name="Rehner S.A."/>
        </authorList>
    </citation>
    <scope>NUCLEOTIDE SEQUENCE [LARGE SCALE GENOMIC DNA]</scope>
    <source>
        <strain evidence="8 9">ARSEF4384</strain>
    </source>
</reference>
<feature type="compositionally biased region" description="Basic and acidic residues" evidence="6">
    <location>
        <begin position="220"/>
        <end position="232"/>
    </location>
</feature>
<comment type="subcellular location">
    <subcellularLocation>
        <location evidence="1">Nucleus</location>
    </subcellularLocation>
</comment>
<dbReference type="GO" id="GO:0006272">
    <property type="term" value="P:leading strand elongation"/>
    <property type="evidence" value="ECO:0007669"/>
    <property type="project" value="TreeGrafter"/>
</dbReference>
<evidence type="ECO:0000313" key="9">
    <source>
        <dbReference type="Proteomes" id="UP001397290"/>
    </source>
</evidence>
<proteinExistence type="predicted"/>
<dbReference type="EMBL" id="JAAHCF010000833">
    <property type="protein sequence ID" value="KAK8141823.1"/>
    <property type="molecule type" value="Genomic_DNA"/>
</dbReference>
<accession>A0AAW0RIK9</accession>
<feature type="compositionally biased region" description="Low complexity" evidence="6">
    <location>
        <begin position="194"/>
        <end position="217"/>
    </location>
</feature>
<feature type="region of interest" description="Disordered" evidence="6">
    <location>
        <begin position="1"/>
        <end position="67"/>
    </location>
</feature>
<dbReference type="GO" id="GO:0006974">
    <property type="term" value="P:DNA damage response"/>
    <property type="evidence" value="ECO:0007669"/>
    <property type="project" value="TreeGrafter"/>
</dbReference>
<dbReference type="GO" id="GO:0031507">
    <property type="term" value="P:heterochromatin formation"/>
    <property type="evidence" value="ECO:0007669"/>
    <property type="project" value="TreeGrafter"/>
</dbReference>
<dbReference type="Proteomes" id="UP001397290">
    <property type="component" value="Unassembled WGS sequence"/>
</dbReference>
<feature type="compositionally biased region" description="Acidic residues" evidence="6">
    <location>
        <begin position="308"/>
        <end position="319"/>
    </location>
</feature>
<dbReference type="AlphaFoldDB" id="A0AAW0RIK9"/>
<dbReference type="GO" id="GO:0008623">
    <property type="term" value="C:CHRAC"/>
    <property type="evidence" value="ECO:0007669"/>
    <property type="project" value="TreeGrafter"/>
</dbReference>
<dbReference type="GO" id="GO:0046982">
    <property type="term" value="F:protein heterodimerization activity"/>
    <property type="evidence" value="ECO:0007669"/>
    <property type="project" value="InterPro"/>
</dbReference>
<dbReference type="InterPro" id="IPR051377">
    <property type="entry name" value="DNA_Pol-Epsilon_Subunit"/>
</dbReference>
<dbReference type="PANTHER" id="PTHR46172">
    <property type="entry name" value="DNA POLYMERASE EPSILON SUBUNIT 3"/>
    <property type="match status" value="1"/>
</dbReference>
<dbReference type="GO" id="GO:0031490">
    <property type="term" value="F:chromatin DNA binding"/>
    <property type="evidence" value="ECO:0007669"/>
    <property type="project" value="TreeGrafter"/>
</dbReference>
<name>A0AAW0RIK9_9HYPO</name>
<comment type="caution">
    <text evidence="8">The sequence shown here is derived from an EMBL/GenBank/DDBJ whole genome shotgun (WGS) entry which is preliminary data.</text>
</comment>
<keyword evidence="3" id="KW-0539">Nucleus</keyword>
<dbReference type="SUPFAM" id="SSF47113">
    <property type="entry name" value="Histone-fold"/>
    <property type="match status" value="1"/>
</dbReference>